<name>A0AAU9KAC1_9CILI</name>
<dbReference type="Proteomes" id="UP001162131">
    <property type="component" value="Unassembled WGS sequence"/>
</dbReference>
<evidence type="ECO:0000313" key="3">
    <source>
        <dbReference type="EMBL" id="CAG9334148.1"/>
    </source>
</evidence>
<comment type="caution">
    <text evidence="3">The sequence shown here is derived from an EMBL/GenBank/DDBJ whole genome shotgun (WGS) entry which is preliminary data.</text>
</comment>
<feature type="compositionally biased region" description="Polar residues" evidence="2">
    <location>
        <begin position="20"/>
        <end position="29"/>
    </location>
</feature>
<reference evidence="3" key="1">
    <citation type="submission" date="2021-09" db="EMBL/GenBank/DDBJ databases">
        <authorList>
            <consortium name="AG Swart"/>
            <person name="Singh M."/>
            <person name="Singh A."/>
            <person name="Seah K."/>
            <person name="Emmerich C."/>
        </authorList>
    </citation>
    <scope>NUCLEOTIDE SEQUENCE</scope>
    <source>
        <strain evidence="3">ATCC30299</strain>
    </source>
</reference>
<keyword evidence="1" id="KW-0175">Coiled coil</keyword>
<sequence>MNKSLNYLDKIQKSYKSQSPLYRNTPQNRTFREDAPSSGNRLKLRQYKTQEEKLAEYHESLKRVNQVIDKYTYYEDKSEIEKISQSQHGEIIKSLIHLKRIKQHLETNFEIISNNENAGILLKVLDILINIPTEAQNETNKPCQTCGCTCRTSSQNMKTHLPRITLSEFDKPYLAKAINLSTKDQLDRCCKCESSVIGKNSDGVCEWCLIQTQNSQPNSLAILMKIKNLSTKKYSKRDVDSTVKPEKFNTARPYQETAQSGLNLELQIGEKTTRIRDTDTVLFRIQFDEFHSEKSSPDIRITDSGMLEAEEKSFVTETNSLIPPIKNRQAFSFLKHTKASESKFKSFIPIPPDIDIKPSKESLIKDIHEIRSNGKAILTSLQILQGEQISVVNSQVKSINKYCNKFLKNYTKQLKSLLLGIIEFLPEHAYGVEKCFEGAIAIIEFLLASVNIPKSQHIEIQQLHEEKKAETTHLTQEIENLKNELAFTARTNRVKTIKLENTISKYKQMVQLYEMELDRKTEKINYSPYDD</sequence>
<organism evidence="3 4">
    <name type="scientific">Blepharisma stoltei</name>
    <dbReference type="NCBI Taxonomy" id="1481888"/>
    <lineage>
        <taxon>Eukaryota</taxon>
        <taxon>Sar</taxon>
        <taxon>Alveolata</taxon>
        <taxon>Ciliophora</taxon>
        <taxon>Postciliodesmatophora</taxon>
        <taxon>Heterotrichea</taxon>
        <taxon>Heterotrichida</taxon>
        <taxon>Blepharismidae</taxon>
        <taxon>Blepharisma</taxon>
    </lineage>
</organism>
<evidence type="ECO:0000313" key="4">
    <source>
        <dbReference type="Proteomes" id="UP001162131"/>
    </source>
</evidence>
<protein>
    <submittedName>
        <fullName evidence="3">Uncharacterized protein</fullName>
    </submittedName>
</protein>
<gene>
    <name evidence="3" type="ORF">BSTOLATCC_MIC59941</name>
</gene>
<accession>A0AAU9KAC1</accession>
<feature type="coiled-coil region" evidence="1">
    <location>
        <begin position="464"/>
        <end position="523"/>
    </location>
</feature>
<feature type="region of interest" description="Disordered" evidence="2">
    <location>
        <begin position="20"/>
        <end position="40"/>
    </location>
</feature>
<dbReference type="EMBL" id="CAJZBQ010000057">
    <property type="protein sequence ID" value="CAG9334148.1"/>
    <property type="molecule type" value="Genomic_DNA"/>
</dbReference>
<dbReference type="AlphaFoldDB" id="A0AAU9KAC1"/>
<evidence type="ECO:0000256" key="2">
    <source>
        <dbReference type="SAM" id="MobiDB-lite"/>
    </source>
</evidence>
<proteinExistence type="predicted"/>
<evidence type="ECO:0000256" key="1">
    <source>
        <dbReference type="SAM" id="Coils"/>
    </source>
</evidence>
<keyword evidence="4" id="KW-1185">Reference proteome</keyword>